<dbReference type="VEuPathDB" id="FungiDB:Z520_05137"/>
<dbReference type="RefSeq" id="XP_016633684.1">
    <property type="nucleotide sequence ID" value="XM_016775641.1"/>
</dbReference>
<evidence type="ECO:0000313" key="5">
    <source>
        <dbReference type="Proteomes" id="UP000053411"/>
    </source>
</evidence>
<keyword evidence="2" id="KW-0521">NADP</keyword>
<dbReference type="PANTHER" id="PTHR43180">
    <property type="entry name" value="3-OXOACYL-(ACYL-CARRIER-PROTEIN) REDUCTASE (AFU_ORTHOLOGUE AFUA_6G11210)"/>
    <property type="match status" value="1"/>
</dbReference>
<dbReference type="SUPFAM" id="SSF51735">
    <property type="entry name" value="NAD(P)-binding Rossmann-fold domains"/>
    <property type="match status" value="1"/>
</dbReference>
<dbReference type="Proteomes" id="UP000053411">
    <property type="component" value="Unassembled WGS sequence"/>
</dbReference>
<accession>A0A0D2IRC8</accession>
<dbReference type="InterPro" id="IPR036291">
    <property type="entry name" value="NAD(P)-bd_dom_sf"/>
</dbReference>
<reference evidence="4 5" key="1">
    <citation type="submission" date="2015-01" db="EMBL/GenBank/DDBJ databases">
        <title>The Genome Sequence of Fonsecaea multimorphosa CBS 102226.</title>
        <authorList>
            <consortium name="The Broad Institute Genomics Platform"/>
            <person name="Cuomo C."/>
            <person name="de Hoog S."/>
            <person name="Gorbushina A."/>
            <person name="Stielow B."/>
            <person name="Teixiera M."/>
            <person name="Abouelleil A."/>
            <person name="Chapman S.B."/>
            <person name="Priest M."/>
            <person name="Young S.K."/>
            <person name="Wortman J."/>
            <person name="Nusbaum C."/>
            <person name="Birren B."/>
        </authorList>
    </citation>
    <scope>NUCLEOTIDE SEQUENCE [LARGE SCALE GENOMIC DNA]</scope>
    <source>
        <strain evidence="4 5">CBS 102226</strain>
    </source>
</reference>
<evidence type="ECO:0000256" key="3">
    <source>
        <dbReference type="ARBA" id="ARBA00023002"/>
    </source>
</evidence>
<dbReference type="OrthoDB" id="5371740at2759"/>
<dbReference type="PANTHER" id="PTHR43180:SF31">
    <property type="entry name" value="CHAIN DEHYDROGENASE_REDUCTASE, PUTATIVE (AFU_ORTHOLOGUE AFUA_2G16570)-RELATED"/>
    <property type="match status" value="1"/>
</dbReference>
<dbReference type="InterPro" id="IPR002347">
    <property type="entry name" value="SDR_fam"/>
</dbReference>
<gene>
    <name evidence="4" type="ORF">Z520_05137</name>
</gene>
<protein>
    <submittedName>
        <fullName evidence="4">Uncharacterized protein</fullName>
    </submittedName>
</protein>
<dbReference type="EMBL" id="KN848069">
    <property type="protein sequence ID" value="KIX99561.1"/>
    <property type="molecule type" value="Genomic_DNA"/>
</dbReference>
<comment type="similarity">
    <text evidence="1">Belongs to the short-chain dehydrogenases/reductases (SDR) family.</text>
</comment>
<evidence type="ECO:0000256" key="2">
    <source>
        <dbReference type="ARBA" id="ARBA00022857"/>
    </source>
</evidence>
<dbReference type="GO" id="GO:0016491">
    <property type="term" value="F:oxidoreductase activity"/>
    <property type="evidence" value="ECO:0007669"/>
    <property type="project" value="UniProtKB-KW"/>
</dbReference>
<dbReference type="PROSITE" id="PS00061">
    <property type="entry name" value="ADH_SHORT"/>
    <property type="match status" value="1"/>
</dbReference>
<dbReference type="Pfam" id="PF00106">
    <property type="entry name" value="adh_short"/>
    <property type="match status" value="1"/>
</dbReference>
<sequence length="310" mass="33822">MSYTYKGPVDAGAPVDESRIKGKTAIVTGGANGIGESYVRHLVRAGAFVAVADMDEARGKVLEKELGIKFFKCNVSHWSDQLAVFRATLSASPAGRIDIVIANAGISGGDSVHFNDLSLDEPEQPKLNVLDVNLVGALYTIKLALFYFRKQSSSGPVQDQNLIFTGSTAGYMDFPGAPQYTSSKYGLRGIMKSLRWTEIEFGTRTNYIAPWFVRTSITSETAKQFLDALGTEFADVDDAGRCVMRIVSDPNVNGRAFGIVPRSMAPHGFFDIDIDDYKEGTLLNDMNKLAAAATHRSKIDPSKQKTNTQW</sequence>
<keyword evidence="3" id="KW-0560">Oxidoreductase</keyword>
<proteinExistence type="inferred from homology"/>
<name>A0A0D2IRC8_9EURO</name>
<dbReference type="PRINTS" id="PR00081">
    <property type="entry name" value="GDHRDH"/>
</dbReference>
<dbReference type="InterPro" id="IPR020904">
    <property type="entry name" value="Sc_DH/Rdtase_CS"/>
</dbReference>
<keyword evidence="5" id="KW-1185">Reference proteome</keyword>
<evidence type="ECO:0000313" key="4">
    <source>
        <dbReference type="EMBL" id="KIX99561.1"/>
    </source>
</evidence>
<dbReference type="AlphaFoldDB" id="A0A0D2IRC8"/>
<dbReference type="Gene3D" id="3.40.50.720">
    <property type="entry name" value="NAD(P)-binding Rossmann-like Domain"/>
    <property type="match status" value="1"/>
</dbReference>
<evidence type="ECO:0000256" key="1">
    <source>
        <dbReference type="ARBA" id="ARBA00006484"/>
    </source>
</evidence>
<organism evidence="4 5">
    <name type="scientific">Fonsecaea multimorphosa CBS 102226</name>
    <dbReference type="NCBI Taxonomy" id="1442371"/>
    <lineage>
        <taxon>Eukaryota</taxon>
        <taxon>Fungi</taxon>
        <taxon>Dikarya</taxon>
        <taxon>Ascomycota</taxon>
        <taxon>Pezizomycotina</taxon>
        <taxon>Eurotiomycetes</taxon>
        <taxon>Chaetothyriomycetidae</taxon>
        <taxon>Chaetothyriales</taxon>
        <taxon>Herpotrichiellaceae</taxon>
        <taxon>Fonsecaea</taxon>
    </lineage>
</organism>
<dbReference type="GeneID" id="27710883"/>
<dbReference type="STRING" id="1442371.A0A0D2IRC8"/>